<proteinExistence type="predicted"/>
<dbReference type="InterPro" id="IPR019945">
    <property type="entry name" value="F420_G6P_DH-rel"/>
</dbReference>
<name>A0ABU2WZP6_9ACTN</name>
<protein>
    <submittedName>
        <fullName evidence="3">TIGR03557 family F420-dependent LLM class oxidoreductase</fullName>
        <ecNumber evidence="3">1.-.-.-</ecNumber>
    </submittedName>
</protein>
<keyword evidence="4" id="KW-1185">Reference proteome</keyword>
<dbReference type="PANTHER" id="PTHR43244">
    <property type="match status" value="1"/>
</dbReference>
<dbReference type="EMBL" id="JAVRFL010000018">
    <property type="protein sequence ID" value="MDT0530674.1"/>
    <property type="molecule type" value="Genomic_DNA"/>
</dbReference>
<dbReference type="PANTHER" id="PTHR43244:SF1">
    <property type="entry name" value="5,10-METHYLENETETRAHYDROMETHANOPTERIN REDUCTASE"/>
    <property type="match status" value="1"/>
</dbReference>
<dbReference type="Proteomes" id="UP001180973">
    <property type="component" value="Unassembled WGS sequence"/>
</dbReference>
<dbReference type="RefSeq" id="WP_311412651.1">
    <property type="nucleotide sequence ID" value="NZ_JAVRFL010000018.1"/>
</dbReference>
<dbReference type="InterPro" id="IPR011251">
    <property type="entry name" value="Luciferase-like_dom"/>
</dbReference>
<dbReference type="GO" id="GO:0016491">
    <property type="term" value="F:oxidoreductase activity"/>
    <property type="evidence" value="ECO:0007669"/>
    <property type="project" value="UniProtKB-KW"/>
</dbReference>
<dbReference type="InterPro" id="IPR050564">
    <property type="entry name" value="F420-G6PD/mer"/>
</dbReference>
<dbReference type="CDD" id="cd01097">
    <property type="entry name" value="Tetrahydromethanopterin_reductase"/>
    <property type="match status" value="1"/>
</dbReference>
<dbReference type="Pfam" id="PF00296">
    <property type="entry name" value="Bac_luciferase"/>
    <property type="match status" value="1"/>
</dbReference>
<evidence type="ECO:0000313" key="4">
    <source>
        <dbReference type="Proteomes" id="UP001180973"/>
    </source>
</evidence>
<comment type="caution">
    <text evidence="3">The sequence shown here is derived from an EMBL/GenBank/DDBJ whole genome shotgun (WGS) entry which is preliminary data.</text>
</comment>
<dbReference type="EC" id="1.-.-.-" evidence="3"/>
<evidence type="ECO:0000313" key="3">
    <source>
        <dbReference type="EMBL" id="MDT0530674.1"/>
    </source>
</evidence>
<accession>A0ABU2WZP6</accession>
<evidence type="ECO:0000256" key="1">
    <source>
        <dbReference type="ARBA" id="ARBA00023002"/>
    </source>
</evidence>
<sequence length="319" mass="34766">MRIGYKLASEGYGPQEIIRQAVRAEEAGFDFVEMSDHFHPWLDTQGHSSFTWSVLGAVAAKTERIGLATGVTCPTVRYHPAIIAQAAATLALISDGRFTLGVGAGERLNEHVVGQGFPSVRGRHERLREALEIIRLLWQGGYHSFEGKHLHLEDARIFDLPETPPVIAVAASGRSSATMAAELGDGLFVTEPKASIVEHYRQAGGDGPRYAEVPMAWATDDQQAVRAVLETSRWMVTGWKVMSELPNPVNFDAASAYVEERHVRELFSVGPDPEAHVAAVRPYVEAGYDHVVLQNAGPDPDGFLDFFAGDLAARLRALG</sequence>
<dbReference type="InterPro" id="IPR036661">
    <property type="entry name" value="Luciferase-like_sf"/>
</dbReference>
<dbReference type="Gene3D" id="3.20.20.30">
    <property type="entry name" value="Luciferase-like domain"/>
    <property type="match status" value="1"/>
</dbReference>
<dbReference type="SUPFAM" id="SSF51679">
    <property type="entry name" value="Bacterial luciferase-like"/>
    <property type="match status" value="1"/>
</dbReference>
<organism evidence="3 4">
    <name type="scientific">Micromonospora reichwaldensis</name>
    <dbReference type="NCBI Taxonomy" id="3075516"/>
    <lineage>
        <taxon>Bacteria</taxon>
        <taxon>Bacillati</taxon>
        <taxon>Actinomycetota</taxon>
        <taxon>Actinomycetes</taxon>
        <taxon>Micromonosporales</taxon>
        <taxon>Micromonosporaceae</taxon>
        <taxon>Micromonospora</taxon>
    </lineage>
</organism>
<gene>
    <name evidence="3" type="ORF">RM555_16900</name>
</gene>
<feature type="domain" description="Luciferase-like" evidence="2">
    <location>
        <begin position="12"/>
        <end position="290"/>
    </location>
</feature>
<dbReference type="NCBIfam" id="TIGR03557">
    <property type="entry name" value="F420_G6P_family"/>
    <property type="match status" value="1"/>
</dbReference>
<reference evidence="3" key="1">
    <citation type="submission" date="2023-09" db="EMBL/GenBank/DDBJ databases">
        <title>30 novel species of actinomycetes from the DSMZ collection.</title>
        <authorList>
            <person name="Nouioui I."/>
        </authorList>
    </citation>
    <scope>NUCLEOTIDE SEQUENCE</scope>
    <source>
        <strain evidence="3">DSM 115977</strain>
    </source>
</reference>
<keyword evidence="1 3" id="KW-0560">Oxidoreductase</keyword>
<evidence type="ECO:0000259" key="2">
    <source>
        <dbReference type="Pfam" id="PF00296"/>
    </source>
</evidence>